<dbReference type="InterPro" id="IPR027417">
    <property type="entry name" value="P-loop_NTPase"/>
</dbReference>
<protein>
    <recommendedName>
        <fullName evidence="3">Sulfotransferase domain-containing protein</fullName>
    </recommendedName>
</protein>
<dbReference type="InterPro" id="IPR037359">
    <property type="entry name" value="NST/OST"/>
</dbReference>
<keyword evidence="1" id="KW-0808">Transferase</keyword>
<name>A0ABQ1R428_9ALTE</name>
<dbReference type="Proteomes" id="UP000614272">
    <property type="component" value="Unassembled WGS sequence"/>
</dbReference>
<accession>A0ABQ1R428</accession>
<evidence type="ECO:0000256" key="1">
    <source>
        <dbReference type="ARBA" id="ARBA00022679"/>
    </source>
</evidence>
<keyword evidence="5" id="KW-1185">Reference proteome</keyword>
<gene>
    <name evidence="4" type="ORF">GCM10011357_11150</name>
</gene>
<dbReference type="SUPFAM" id="SSF52540">
    <property type="entry name" value="P-loop containing nucleoside triphosphate hydrolases"/>
    <property type="match status" value="1"/>
</dbReference>
<evidence type="ECO:0000313" key="5">
    <source>
        <dbReference type="Proteomes" id="UP000614272"/>
    </source>
</evidence>
<dbReference type="RefSeq" id="WP_099034042.1">
    <property type="nucleotide sequence ID" value="NZ_BMGJ01000003.1"/>
</dbReference>
<evidence type="ECO:0000259" key="3">
    <source>
        <dbReference type="Pfam" id="PF00685"/>
    </source>
</evidence>
<proteinExistence type="predicted"/>
<dbReference type="PANTHER" id="PTHR10605">
    <property type="entry name" value="HEPARAN SULFATE SULFOTRANSFERASE"/>
    <property type="match status" value="1"/>
</dbReference>
<sequence>MVNLFILGVQKAGTSALANFLSQHPAVFVLRGKEAHAFDHPQYAAQTDKQAFVRRQFQQRMQGYQNQPIVCDATPITIYKQGFLQDCVAWNPDARYILILRDPVERAISHYQMSRGKGEEQRCMLLAFLLEPWRLWRAHKKQKWEFGSPLRAQSYLSRGRYTQQLQRLYRLVPASKILVLEQTELKQAHRQTLLKIFEFLDIHRHPIAPQTVFATEKRYHHWSDPLALLYAKLYFKLKGETPARWRQLIQHYQQQAQITTGD</sequence>
<dbReference type="EMBL" id="BMGJ01000003">
    <property type="protein sequence ID" value="GGD57509.1"/>
    <property type="molecule type" value="Genomic_DNA"/>
</dbReference>
<reference evidence="5" key="1">
    <citation type="journal article" date="2019" name="Int. J. Syst. Evol. Microbiol.">
        <title>The Global Catalogue of Microorganisms (GCM) 10K type strain sequencing project: providing services to taxonomists for standard genome sequencing and annotation.</title>
        <authorList>
            <consortium name="The Broad Institute Genomics Platform"/>
            <consortium name="The Broad Institute Genome Sequencing Center for Infectious Disease"/>
            <person name="Wu L."/>
            <person name="Ma J."/>
        </authorList>
    </citation>
    <scope>NUCLEOTIDE SEQUENCE [LARGE SCALE GENOMIC DNA]</scope>
    <source>
        <strain evidence="5">CGMCC 1.12923</strain>
    </source>
</reference>
<feature type="domain" description="Sulfotransferase" evidence="3">
    <location>
        <begin position="4"/>
        <end position="203"/>
    </location>
</feature>
<organism evidence="4 5">
    <name type="scientific">Lacimicrobium alkaliphilum</name>
    <dbReference type="NCBI Taxonomy" id="1526571"/>
    <lineage>
        <taxon>Bacteria</taxon>
        <taxon>Pseudomonadati</taxon>
        <taxon>Pseudomonadota</taxon>
        <taxon>Gammaproteobacteria</taxon>
        <taxon>Alteromonadales</taxon>
        <taxon>Alteromonadaceae</taxon>
        <taxon>Lacimicrobium</taxon>
    </lineage>
</organism>
<dbReference type="Gene3D" id="3.40.50.300">
    <property type="entry name" value="P-loop containing nucleotide triphosphate hydrolases"/>
    <property type="match status" value="1"/>
</dbReference>
<dbReference type="InterPro" id="IPR000863">
    <property type="entry name" value="Sulfotransferase_dom"/>
</dbReference>
<evidence type="ECO:0000256" key="2">
    <source>
        <dbReference type="ARBA" id="ARBA00023180"/>
    </source>
</evidence>
<comment type="caution">
    <text evidence="4">The sequence shown here is derived from an EMBL/GenBank/DDBJ whole genome shotgun (WGS) entry which is preliminary data.</text>
</comment>
<keyword evidence="2" id="KW-0325">Glycoprotein</keyword>
<dbReference type="Pfam" id="PF00685">
    <property type="entry name" value="Sulfotransfer_1"/>
    <property type="match status" value="1"/>
</dbReference>
<dbReference type="PANTHER" id="PTHR10605:SF56">
    <property type="entry name" value="BIFUNCTIONAL HEPARAN SULFATE N-DEACETYLASE_N-SULFOTRANSFERASE"/>
    <property type="match status" value="1"/>
</dbReference>
<evidence type="ECO:0000313" key="4">
    <source>
        <dbReference type="EMBL" id="GGD57509.1"/>
    </source>
</evidence>